<accession>A0A1R1PNH7</accession>
<keyword evidence="3" id="KW-1185">Reference proteome</keyword>
<evidence type="ECO:0000313" key="2">
    <source>
        <dbReference type="EMBL" id="OMH82473.1"/>
    </source>
</evidence>
<evidence type="ECO:0000256" key="1">
    <source>
        <dbReference type="SAM" id="MobiDB-lite"/>
    </source>
</evidence>
<sequence>MEERKSSLNWLYEGIKTKLTLGKENNGEIKYLQKPEQSANDTDHRYNGNNDIDTNEYKDSVLDVEKKKNGIAENRNRDVEVTSGDDIETVTQLQGK</sequence>
<evidence type="ECO:0000313" key="3">
    <source>
        <dbReference type="Proteomes" id="UP000188320"/>
    </source>
</evidence>
<dbReference type="AlphaFoldDB" id="A0A1R1PNH7"/>
<comment type="caution">
    <text evidence="2">The sequence shown here is derived from an EMBL/GenBank/DDBJ whole genome shotgun (WGS) entry which is preliminary data.</text>
</comment>
<proteinExistence type="predicted"/>
<dbReference type="Proteomes" id="UP000188320">
    <property type="component" value="Unassembled WGS sequence"/>
</dbReference>
<name>A0A1R1PNH7_ZANCU</name>
<protein>
    <submittedName>
        <fullName evidence="2">Uncharacterized protein</fullName>
    </submittedName>
</protein>
<organism evidence="2 3">
    <name type="scientific">Zancudomyces culisetae</name>
    <name type="common">Gut fungus</name>
    <name type="synonym">Smittium culisetae</name>
    <dbReference type="NCBI Taxonomy" id="1213189"/>
    <lineage>
        <taxon>Eukaryota</taxon>
        <taxon>Fungi</taxon>
        <taxon>Fungi incertae sedis</taxon>
        <taxon>Zoopagomycota</taxon>
        <taxon>Kickxellomycotina</taxon>
        <taxon>Harpellomycetes</taxon>
        <taxon>Harpellales</taxon>
        <taxon>Legeriomycetaceae</taxon>
        <taxon>Zancudomyces</taxon>
    </lineage>
</organism>
<gene>
    <name evidence="2" type="ORF">AX774_g4042</name>
</gene>
<dbReference type="EMBL" id="LSSK01000657">
    <property type="protein sequence ID" value="OMH82473.1"/>
    <property type="molecule type" value="Genomic_DNA"/>
</dbReference>
<reference evidence="3" key="1">
    <citation type="submission" date="2017-01" db="EMBL/GenBank/DDBJ databases">
        <authorList>
            <person name="Wang Y."/>
            <person name="White M."/>
            <person name="Kvist S."/>
            <person name="Moncalvo J.-M."/>
        </authorList>
    </citation>
    <scope>NUCLEOTIDE SEQUENCE [LARGE SCALE GENOMIC DNA]</scope>
    <source>
        <strain evidence="3">COL-18-3</strain>
    </source>
</reference>
<feature type="region of interest" description="Disordered" evidence="1">
    <location>
        <begin position="32"/>
        <end position="55"/>
    </location>
</feature>